<evidence type="ECO:0000313" key="9">
    <source>
        <dbReference type="Proteomes" id="UP001162905"/>
    </source>
</evidence>
<dbReference type="Gene3D" id="2.40.420.20">
    <property type="match status" value="1"/>
</dbReference>
<sequence>MKALIQIRAKYVTRYSMCRRIAGLGTLVLAVNLSGCNEPKETAVSSAPAEVDFRTVTQTSIRQWDEFNGRISAVDSVEVRPRVTGYVEKIAFKEGDEVRKGDPLFQIDSRKYQAALNSALARLEKARASVVMNEAQDRRARVLVQANAISREEADTRRANFNQSQADVQDAAAAVALAKLDLEFTEVRSPINGRVSRAALTVGNLAVADQTLLTSVVSQNPVYVYFDPDEYSYLRYSQQARSAQGQTEQLGVRVGLANEQGFPHTGTVDFLDNQVDPSTGTIRLRATLSNSNHEFTPGLFARVQLSAQHKTDAILIDDKAVLTDQDRKYVYVVGADSTAERKDIVLGQTQDGLRIVQSGLKPGDKLVVGGIQRIYYPGMPLKPSQLVITAAKH</sequence>
<dbReference type="SUPFAM" id="SSF111369">
    <property type="entry name" value="HlyD-like secretion proteins"/>
    <property type="match status" value="1"/>
</dbReference>
<feature type="domain" description="Multidrug resistance protein MdtA-like barrel-sandwich hybrid" evidence="5">
    <location>
        <begin position="76"/>
        <end position="214"/>
    </location>
</feature>
<comment type="subcellular location">
    <subcellularLocation>
        <location evidence="1">Cell inner membrane</location>
        <topology evidence="1">Lipid-anchor</topology>
    </subcellularLocation>
</comment>
<evidence type="ECO:0000259" key="7">
    <source>
        <dbReference type="Pfam" id="PF25967"/>
    </source>
</evidence>
<dbReference type="Gene3D" id="1.10.287.470">
    <property type="entry name" value="Helix hairpin bin"/>
    <property type="match status" value="1"/>
</dbReference>
<feature type="domain" description="Multidrug resistance protein MdtA-like C-terminal permuted SH3" evidence="7">
    <location>
        <begin position="312"/>
        <end position="373"/>
    </location>
</feature>
<organism evidence="8 9">
    <name type="scientific">Pseudomonas petrae</name>
    <dbReference type="NCBI Taxonomy" id="2912190"/>
    <lineage>
        <taxon>Bacteria</taxon>
        <taxon>Pseudomonadati</taxon>
        <taxon>Pseudomonadota</taxon>
        <taxon>Gammaproteobacteria</taxon>
        <taxon>Pseudomonadales</taxon>
        <taxon>Pseudomonadaceae</taxon>
        <taxon>Pseudomonas</taxon>
    </lineage>
</organism>
<keyword evidence="9" id="KW-1185">Reference proteome</keyword>
<dbReference type="PANTHER" id="PTHR30158">
    <property type="entry name" value="ACRA/E-RELATED COMPONENT OF DRUG EFFLUX TRANSPORTER"/>
    <property type="match status" value="1"/>
</dbReference>
<evidence type="ECO:0000256" key="3">
    <source>
        <dbReference type="ARBA" id="ARBA00023054"/>
    </source>
</evidence>
<evidence type="ECO:0000259" key="4">
    <source>
        <dbReference type="Pfam" id="PF25876"/>
    </source>
</evidence>
<evidence type="ECO:0000256" key="2">
    <source>
        <dbReference type="ARBA" id="ARBA00009477"/>
    </source>
</evidence>
<dbReference type="Gene3D" id="2.40.50.100">
    <property type="match status" value="1"/>
</dbReference>
<dbReference type="Gene3D" id="2.40.30.170">
    <property type="match status" value="1"/>
</dbReference>
<feature type="domain" description="Multidrug resistance protein MdtA-like alpha-helical hairpin" evidence="4">
    <location>
        <begin position="116"/>
        <end position="185"/>
    </location>
</feature>
<dbReference type="Pfam" id="PF25917">
    <property type="entry name" value="BSH_RND"/>
    <property type="match status" value="1"/>
</dbReference>
<protein>
    <submittedName>
        <fullName evidence="8">Efflux RND transporter periplasmic adaptor subunit</fullName>
    </submittedName>
</protein>
<proteinExistence type="inferred from homology"/>
<comment type="similarity">
    <text evidence="2">Belongs to the membrane fusion protein (MFP) (TC 8.A.1) family.</text>
</comment>
<dbReference type="InterPro" id="IPR058626">
    <property type="entry name" value="MdtA-like_b-barrel"/>
</dbReference>
<evidence type="ECO:0000259" key="6">
    <source>
        <dbReference type="Pfam" id="PF25944"/>
    </source>
</evidence>
<comment type="caution">
    <text evidence="8">The sequence shown here is derived from an EMBL/GenBank/DDBJ whole genome shotgun (WGS) entry which is preliminary data.</text>
</comment>
<dbReference type="Pfam" id="PF25944">
    <property type="entry name" value="Beta-barrel_RND"/>
    <property type="match status" value="1"/>
</dbReference>
<dbReference type="PANTHER" id="PTHR30158:SF26">
    <property type="entry name" value="RESISTANCE-NODULATION-CELL DIVISION (RND) MULTIDRUG EFFLUX MEMBRANE FUSION PROTEIN MEXE"/>
    <property type="match status" value="1"/>
</dbReference>
<dbReference type="InterPro" id="IPR058625">
    <property type="entry name" value="MdtA-like_BSH"/>
</dbReference>
<dbReference type="Pfam" id="PF25967">
    <property type="entry name" value="RND-MFP_C"/>
    <property type="match status" value="1"/>
</dbReference>
<dbReference type="EMBL" id="JAKJXH010000009">
    <property type="protein sequence ID" value="MCF7542792.1"/>
    <property type="molecule type" value="Genomic_DNA"/>
</dbReference>
<dbReference type="NCBIfam" id="TIGR01730">
    <property type="entry name" value="RND_mfp"/>
    <property type="match status" value="1"/>
</dbReference>
<evidence type="ECO:0000259" key="5">
    <source>
        <dbReference type="Pfam" id="PF25917"/>
    </source>
</evidence>
<keyword evidence="3" id="KW-0175">Coiled coil</keyword>
<evidence type="ECO:0000256" key="1">
    <source>
        <dbReference type="ARBA" id="ARBA00004519"/>
    </source>
</evidence>
<dbReference type="Proteomes" id="UP001162905">
    <property type="component" value="Unassembled WGS sequence"/>
</dbReference>
<accession>A0ABS9I5W7</accession>
<reference evidence="8" key="1">
    <citation type="submission" date="2022-01" db="EMBL/GenBank/DDBJ databases">
        <title>Pseudomonas sp. nov. isolated from Antarctic regolith.</title>
        <authorList>
            <person name="Novakova D."/>
            <person name="Sedlar K."/>
        </authorList>
    </citation>
    <scope>NUCLEOTIDE SEQUENCE</scope>
    <source>
        <strain evidence="8">P2647</strain>
    </source>
</reference>
<evidence type="ECO:0000313" key="8">
    <source>
        <dbReference type="EMBL" id="MCF7542792.1"/>
    </source>
</evidence>
<dbReference type="InterPro" id="IPR058624">
    <property type="entry name" value="MdtA-like_HH"/>
</dbReference>
<dbReference type="Pfam" id="PF25876">
    <property type="entry name" value="HH_MFP_RND"/>
    <property type="match status" value="1"/>
</dbReference>
<dbReference type="InterPro" id="IPR006143">
    <property type="entry name" value="RND_pump_MFP"/>
</dbReference>
<name>A0ABS9I5W7_9PSED</name>
<gene>
    <name evidence="8" type="ORF">L4G47_11205</name>
</gene>
<feature type="domain" description="Multidrug resistance protein MdtA-like beta-barrel" evidence="6">
    <location>
        <begin position="221"/>
        <end position="307"/>
    </location>
</feature>
<dbReference type="InterPro" id="IPR058627">
    <property type="entry name" value="MdtA-like_C"/>
</dbReference>